<evidence type="ECO:0000256" key="9">
    <source>
        <dbReference type="ARBA" id="ARBA00023033"/>
    </source>
</evidence>
<keyword evidence="14" id="KW-1185">Reference proteome</keyword>
<proteinExistence type="inferred from homology"/>
<evidence type="ECO:0000313" key="14">
    <source>
        <dbReference type="Proteomes" id="UP001206925"/>
    </source>
</evidence>
<dbReference type="PROSITE" id="PS00086">
    <property type="entry name" value="CYTOCHROME_P450"/>
    <property type="match status" value="1"/>
</dbReference>
<dbReference type="FunFam" id="1.10.630.10:FF:000026">
    <property type="entry name" value="Cytochrome P450 82C4"/>
    <property type="match status" value="1"/>
</dbReference>
<reference evidence="13" key="1">
    <citation type="submission" date="2022-06" db="EMBL/GenBank/DDBJ databases">
        <title>Uncovering the hologenomic basis of an extraordinary plant invasion.</title>
        <authorList>
            <person name="Bieker V.C."/>
            <person name="Martin M.D."/>
            <person name="Gilbert T."/>
            <person name="Hodgins K."/>
            <person name="Battlay P."/>
            <person name="Petersen B."/>
            <person name="Wilson J."/>
        </authorList>
    </citation>
    <scope>NUCLEOTIDE SEQUENCE</scope>
    <source>
        <strain evidence="13">AA19_3_7</strain>
        <tissue evidence="13">Leaf</tissue>
    </source>
</reference>
<keyword evidence="6" id="KW-1133">Transmembrane helix</keyword>
<dbReference type="GO" id="GO:0004497">
    <property type="term" value="F:monooxygenase activity"/>
    <property type="evidence" value="ECO:0007669"/>
    <property type="project" value="UniProtKB-KW"/>
</dbReference>
<evidence type="ECO:0000256" key="2">
    <source>
        <dbReference type="ARBA" id="ARBA00004370"/>
    </source>
</evidence>
<comment type="cofactor">
    <cofactor evidence="1 11">
        <name>heme</name>
        <dbReference type="ChEBI" id="CHEBI:30413"/>
    </cofactor>
</comment>
<dbReference type="Gene3D" id="1.10.630.10">
    <property type="entry name" value="Cytochrome P450"/>
    <property type="match status" value="1"/>
</dbReference>
<name>A0AAD5G880_AMBAR</name>
<dbReference type="InterPro" id="IPR002401">
    <property type="entry name" value="Cyt_P450_E_grp-I"/>
</dbReference>
<keyword evidence="4" id="KW-0812">Transmembrane</keyword>
<dbReference type="Proteomes" id="UP001206925">
    <property type="component" value="Unassembled WGS sequence"/>
</dbReference>
<evidence type="ECO:0000256" key="12">
    <source>
        <dbReference type="RuleBase" id="RU000461"/>
    </source>
</evidence>
<dbReference type="PANTHER" id="PTHR47947">
    <property type="entry name" value="CYTOCHROME P450 82C3-RELATED"/>
    <property type="match status" value="1"/>
</dbReference>
<evidence type="ECO:0000256" key="6">
    <source>
        <dbReference type="ARBA" id="ARBA00022989"/>
    </source>
</evidence>
<comment type="similarity">
    <text evidence="12">Belongs to the cytochrome P450 family.</text>
</comment>
<dbReference type="SUPFAM" id="SSF48264">
    <property type="entry name" value="Cytochrome P450"/>
    <property type="match status" value="1"/>
</dbReference>
<evidence type="ECO:0000256" key="3">
    <source>
        <dbReference type="ARBA" id="ARBA00022617"/>
    </source>
</evidence>
<evidence type="ECO:0000256" key="7">
    <source>
        <dbReference type="ARBA" id="ARBA00023002"/>
    </source>
</evidence>
<evidence type="ECO:0000256" key="1">
    <source>
        <dbReference type="ARBA" id="ARBA00001971"/>
    </source>
</evidence>
<dbReference type="EMBL" id="JAMZMK010010314">
    <property type="protein sequence ID" value="KAI7732099.1"/>
    <property type="molecule type" value="Genomic_DNA"/>
</dbReference>
<dbReference type="GO" id="GO:0016020">
    <property type="term" value="C:membrane"/>
    <property type="evidence" value="ECO:0007669"/>
    <property type="project" value="UniProtKB-SubCell"/>
</dbReference>
<gene>
    <name evidence="13" type="ORF">M8C21_018398</name>
</gene>
<dbReference type="PANTHER" id="PTHR47947:SF26">
    <property type="entry name" value="CYTOCHROME P450"/>
    <property type="match status" value="1"/>
</dbReference>
<keyword evidence="5 11" id="KW-0479">Metal-binding</keyword>
<evidence type="ECO:0000256" key="8">
    <source>
        <dbReference type="ARBA" id="ARBA00023004"/>
    </source>
</evidence>
<sequence length="420" mass="47704">MATELMGYNYANFGLAPYGPYWRHIRKIITLEMVSRHRLQMLAHIRATEVNLSITDMYRNWERNKGSSETVMVDMKQWFGNLIVNMIVRMMFGNHFLPGERHGDNFLKAVKQYVELLGAFVISDAIPWLRWLDLGGYEKKMKKTAKEMDVVINGWLENHKKKMNSTSTLHADENGDQTVLMAALFSRVQEEIKEDLYGFSTDEIVKGACLAIFAAGTDTTTATLTWALALLVNNPLVLKKAQQELENHVGSDRKVEESDINNLIYLRAIIKETMRLYPAGPLSVPHESIEDCIVGGYTVPKGTRLLVNMWKIHHDPEIWSDPFEFRPERFLTTKQEIDVKGRHFELIPFGSGRRICVGISFALDAMQLILASIIQGFELQNPSNNQIDMTESTGLANHKAGPLELLVAPRLMPHVYGVLA</sequence>
<protein>
    <submittedName>
        <fullName evidence="13">Uncharacterized protein</fullName>
    </submittedName>
</protein>
<dbReference type="GO" id="GO:0016705">
    <property type="term" value="F:oxidoreductase activity, acting on paired donors, with incorporation or reduction of molecular oxygen"/>
    <property type="evidence" value="ECO:0007669"/>
    <property type="project" value="InterPro"/>
</dbReference>
<dbReference type="InterPro" id="IPR017972">
    <property type="entry name" value="Cyt_P450_CS"/>
</dbReference>
<dbReference type="PRINTS" id="PR00463">
    <property type="entry name" value="EP450I"/>
</dbReference>
<dbReference type="InterPro" id="IPR050651">
    <property type="entry name" value="Plant_Cytochrome_P450_Monoox"/>
</dbReference>
<dbReference type="GO" id="GO:0020037">
    <property type="term" value="F:heme binding"/>
    <property type="evidence" value="ECO:0007669"/>
    <property type="project" value="InterPro"/>
</dbReference>
<dbReference type="InterPro" id="IPR036396">
    <property type="entry name" value="Cyt_P450_sf"/>
</dbReference>
<keyword evidence="9 12" id="KW-0503">Monooxygenase</keyword>
<dbReference type="InterPro" id="IPR001128">
    <property type="entry name" value="Cyt_P450"/>
</dbReference>
<evidence type="ECO:0000256" key="11">
    <source>
        <dbReference type="PIRSR" id="PIRSR602401-1"/>
    </source>
</evidence>
<keyword evidence="10" id="KW-0472">Membrane</keyword>
<evidence type="ECO:0000256" key="10">
    <source>
        <dbReference type="ARBA" id="ARBA00023136"/>
    </source>
</evidence>
<organism evidence="13 14">
    <name type="scientific">Ambrosia artemisiifolia</name>
    <name type="common">Common ragweed</name>
    <dbReference type="NCBI Taxonomy" id="4212"/>
    <lineage>
        <taxon>Eukaryota</taxon>
        <taxon>Viridiplantae</taxon>
        <taxon>Streptophyta</taxon>
        <taxon>Embryophyta</taxon>
        <taxon>Tracheophyta</taxon>
        <taxon>Spermatophyta</taxon>
        <taxon>Magnoliopsida</taxon>
        <taxon>eudicotyledons</taxon>
        <taxon>Gunneridae</taxon>
        <taxon>Pentapetalae</taxon>
        <taxon>asterids</taxon>
        <taxon>campanulids</taxon>
        <taxon>Asterales</taxon>
        <taxon>Asteraceae</taxon>
        <taxon>Asteroideae</taxon>
        <taxon>Heliantheae alliance</taxon>
        <taxon>Heliantheae</taxon>
        <taxon>Ambrosia</taxon>
    </lineage>
</organism>
<keyword evidence="8 11" id="KW-0408">Iron</keyword>
<dbReference type="Pfam" id="PF00067">
    <property type="entry name" value="p450"/>
    <property type="match status" value="1"/>
</dbReference>
<comment type="caution">
    <text evidence="13">The sequence shown here is derived from an EMBL/GenBank/DDBJ whole genome shotgun (WGS) entry which is preliminary data.</text>
</comment>
<dbReference type="AlphaFoldDB" id="A0AAD5G880"/>
<accession>A0AAD5G880</accession>
<keyword evidence="3 11" id="KW-0349">Heme</keyword>
<feature type="binding site" description="axial binding residue" evidence="11">
    <location>
        <position position="356"/>
    </location>
    <ligand>
        <name>heme</name>
        <dbReference type="ChEBI" id="CHEBI:30413"/>
    </ligand>
    <ligandPart>
        <name>Fe</name>
        <dbReference type="ChEBI" id="CHEBI:18248"/>
    </ligandPart>
</feature>
<keyword evidence="7 12" id="KW-0560">Oxidoreductase</keyword>
<evidence type="ECO:0000256" key="4">
    <source>
        <dbReference type="ARBA" id="ARBA00022692"/>
    </source>
</evidence>
<evidence type="ECO:0000313" key="13">
    <source>
        <dbReference type="EMBL" id="KAI7732099.1"/>
    </source>
</evidence>
<dbReference type="GO" id="GO:0005506">
    <property type="term" value="F:iron ion binding"/>
    <property type="evidence" value="ECO:0007669"/>
    <property type="project" value="InterPro"/>
</dbReference>
<dbReference type="PRINTS" id="PR00385">
    <property type="entry name" value="P450"/>
</dbReference>
<evidence type="ECO:0000256" key="5">
    <source>
        <dbReference type="ARBA" id="ARBA00022723"/>
    </source>
</evidence>
<comment type="subcellular location">
    <subcellularLocation>
        <location evidence="2">Membrane</location>
    </subcellularLocation>
</comment>